<gene>
    <name evidence="1" type="ORF">BDQ12DRAFT_607000</name>
</gene>
<organism evidence="1 2">
    <name type="scientific">Crucibulum laeve</name>
    <dbReference type="NCBI Taxonomy" id="68775"/>
    <lineage>
        <taxon>Eukaryota</taxon>
        <taxon>Fungi</taxon>
        <taxon>Dikarya</taxon>
        <taxon>Basidiomycota</taxon>
        <taxon>Agaricomycotina</taxon>
        <taxon>Agaricomycetes</taxon>
        <taxon>Agaricomycetidae</taxon>
        <taxon>Agaricales</taxon>
        <taxon>Agaricineae</taxon>
        <taxon>Nidulariaceae</taxon>
        <taxon>Crucibulum</taxon>
    </lineage>
</organism>
<dbReference type="EMBL" id="ML213606">
    <property type="protein sequence ID" value="TFK37883.1"/>
    <property type="molecule type" value="Genomic_DNA"/>
</dbReference>
<reference evidence="1 2" key="1">
    <citation type="journal article" date="2019" name="Nat. Ecol. Evol.">
        <title>Megaphylogeny resolves global patterns of mushroom evolution.</title>
        <authorList>
            <person name="Varga T."/>
            <person name="Krizsan K."/>
            <person name="Foldi C."/>
            <person name="Dima B."/>
            <person name="Sanchez-Garcia M."/>
            <person name="Sanchez-Ramirez S."/>
            <person name="Szollosi G.J."/>
            <person name="Szarkandi J.G."/>
            <person name="Papp V."/>
            <person name="Albert L."/>
            <person name="Andreopoulos W."/>
            <person name="Angelini C."/>
            <person name="Antonin V."/>
            <person name="Barry K.W."/>
            <person name="Bougher N.L."/>
            <person name="Buchanan P."/>
            <person name="Buyck B."/>
            <person name="Bense V."/>
            <person name="Catcheside P."/>
            <person name="Chovatia M."/>
            <person name="Cooper J."/>
            <person name="Damon W."/>
            <person name="Desjardin D."/>
            <person name="Finy P."/>
            <person name="Geml J."/>
            <person name="Haridas S."/>
            <person name="Hughes K."/>
            <person name="Justo A."/>
            <person name="Karasinski D."/>
            <person name="Kautmanova I."/>
            <person name="Kiss B."/>
            <person name="Kocsube S."/>
            <person name="Kotiranta H."/>
            <person name="LaButti K.M."/>
            <person name="Lechner B.E."/>
            <person name="Liimatainen K."/>
            <person name="Lipzen A."/>
            <person name="Lukacs Z."/>
            <person name="Mihaltcheva S."/>
            <person name="Morgado L.N."/>
            <person name="Niskanen T."/>
            <person name="Noordeloos M.E."/>
            <person name="Ohm R.A."/>
            <person name="Ortiz-Santana B."/>
            <person name="Ovrebo C."/>
            <person name="Racz N."/>
            <person name="Riley R."/>
            <person name="Savchenko A."/>
            <person name="Shiryaev A."/>
            <person name="Soop K."/>
            <person name="Spirin V."/>
            <person name="Szebenyi C."/>
            <person name="Tomsovsky M."/>
            <person name="Tulloss R.E."/>
            <person name="Uehling J."/>
            <person name="Grigoriev I.V."/>
            <person name="Vagvolgyi C."/>
            <person name="Papp T."/>
            <person name="Martin F.M."/>
            <person name="Miettinen O."/>
            <person name="Hibbett D.S."/>
            <person name="Nagy L.G."/>
        </authorList>
    </citation>
    <scope>NUCLEOTIDE SEQUENCE [LARGE SCALE GENOMIC DNA]</scope>
    <source>
        <strain evidence="1 2">CBS 166.37</strain>
    </source>
</reference>
<dbReference type="AlphaFoldDB" id="A0A5C3LZP6"/>
<dbReference type="Proteomes" id="UP000308652">
    <property type="component" value="Unassembled WGS sequence"/>
</dbReference>
<accession>A0A5C3LZP6</accession>
<feature type="non-terminal residue" evidence="1">
    <location>
        <position position="1"/>
    </location>
</feature>
<proteinExistence type="predicted"/>
<dbReference type="OrthoDB" id="3050260at2759"/>
<protein>
    <submittedName>
        <fullName evidence="1">Uncharacterized protein</fullName>
    </submittedName>
</protein>
<sequence>TYLFSQAEVPLMVEALPMLEVLEVALEDADAPNVVHVAAQAALLLLDKYSVLTNECELY</sequence>
<evidence type="ECO:0000313" key="1">
    <source>
        <dbReference type="EMBL" id="TFK37883.1"/>
    </source>
</evidence>
<evidence type="ECO:0000313" key="2">
    <source>
        <dbReference type="Proteomes" id="UP000308652"/>
    </source>
</evidence>
<name>A0A5C3LZP6_9AGAR</name>
<keyword evidence="2" id="KW-1185">Reference proteome</keyword>